<dbReference type="Gene3D" id="2.40.10.10">
    <property type="entry name" value="Trypsin-like serine proteases"/>
    <property type="match status" value="1"/>
</dbReference>
<dbReference type="Proteomes" id="UP000075420">
    <property type="component" value="Unassembled WGS sequence"/>
</dbReference>
<dbReference type="PROSITE" id="PS00134">
    <property type="entry name" value="TRYPSIN_HIS"/>
    <property type="match status" value="1"/>
</dbReference>
<comment type="caution">
    <text evidence="2">The sequence shown here is derived from an EMBL/GenBank/DDBJ whole genome shotgun (WGS) entry which is preliminary data.</text>
</comment>
<dbReference type="InterPro" id="IPR009003">
    <property type="entry name" value="Peptidase_S1_PA"/>
</dbReference>
<dbReference type="SUPFAM" id="SSF50494">
    <property type="entry name" value="Trypsin-like serine proteases"/>
    <property type="match status" value="1"/>
</dbReference>
<dbReference type="Pfam" id="PF00089">
    <property type="entry name" value="Trypsin"/>
    <property type="match status" value="1"/>
</dbReference>
<proteinExistence type="predicted"/>
<dbReference type="InterPro" id="IPR043504">
    <property type="entry name" value="Peptidase_S1_PA_chymotrypsin"/>
</dbReference>
<gene>
    <name evidence="2" type="ORF">BE08_01520</name>
</gene>
<dbReference type="GO" id="GO:0006508">
    <property type="term" value="P:proteolysis"/>
    <property type="evidence" value="ECO:0007669"/>
    <property type="project" value="InterPro"/>
</dbReference>
<dbReference type="SMART" id="SM00020">
    <property type="entry name" value="Tryp_SPc"/>
    <property type="match status" value="1"/>
</dbReference>
<dbReference type="PROSITE" id="PS50240">
    <property type="entry name" value="TRYPSIN_DOM"/>
    <property type="match status" value="1"/>
</dbReference>
<dbReference type="PROSITE" id="PS51257">
    <property type="entry name" value="PROKAR_LIPOPROTEIN"/>
    <property type="match status" value="1"/>
</dbReference>
<name>A0A150P6R7_SORCE</name>
<sequence>MRASVYALLSLFSVACSVQGYGDTAEEISAAEDELIGGQPALETEYPSTVLGPGCTAAKVGPRHFLTAAHCVDDLYTATVEPGYGPGGSYAVSADNTPPIWPYENLTIEQTYIHPQWIADCAAARAAGAPDCGVNVLNPGPDCGVNVLNPGYTPDLAVVVVNELSPTIPAAVVDGAAVAVGDPVVATGYGCETPGGAPTNVFKIQNLTASASSILNHPGSYVSGAAINDVAASYVLTPGYYASTSYASLCPGDSGGPLYRQSSTDLIVVGVNAYYTFPSAPGSNPSQTNWHTRLDTSARYSVTSWLQALGVNVINGGTAPTCTDGVKNGTETDVDCGGTCTADCANGATCSVNADCTSQSCVAGVCQASSTPCGGLCTGPTVFAGPSYNSGNLGTGAQCFETTANLAGANCGNFASGRTFEVNGTAVTCNGGNISLPAKRNGGYCFEASAGNQAWAYFSTW</sequence>
<organism evidence="2 3">
    <name type="scientific">Sorangium cellulosum</name>
    <name type="common">Polyangium cellulosum</name>
    <dbReference type="NCBI Taxonomy" id="56"/>
    <lineage>
        <taxon>Bacteria</taxon>
        <taxon>Pseudomonadati</taxon>
        <taxon>Myxococcota</taxon>
        <taxon>Polyangia</taxon>
        <taxon>Polyangiales</taxon>
        <taxon>Polyangiaceae</taxon>
        <taxon>Sorangium</taxon>
    </lineage>
</organism>
<evidence type="ECO:0000313" key="3">
    <source>
        <dbReference type="Proteomes" id="UP000075420"/>
    </source>
</evidence>
<accession>A0A150P6R7</accession>
<dbReference type="GO" id="GO:0004252">
    <property type="term" value="F:serine-type endopeptidase activity"/>
    <property type="evidence" value="ECO:0007669"/>
    <property type="project" value="InterPro"/>
</dbReference>
<dbReference type="EMBL" id="JELY01002854">
    <property type="protein sequence ID" value="KYF51399.1"/>
    <property type="molecule type" value="Genomic_DNA"/>
</dbReference>
<evidence type="ECO:0000259" key="1">
    <source>
        <dbReference type="PROSITE" id="PS50240"/>
    </source>
</evidence>
<reference evidence="2 3" key="1">
    <citation type="submission" date="2014-02" db="EMBL/GenBank/DDBJ databases">
        <title>The small core and large imbalanced accessory genome model reveals a collaborative survival strategy of Sorangium cellulosum strains in nature.</title>
        <authorList>
            <person name="Han K."/>
            <person name="Peng R."/>
            <person name="Blom J."/>
            <person name="Li Y.-Z."/>
        </authorList>
    </citation>
    <scope>NUCLEOTIDE SEQUENCE [LARGE SCALE GENOMIC DNA]</scope>
    <source>
        <strain evidence="2 3">So0157-25</strain>
    </source>
</reference>
<dbReference type="AlphaFoldDB" id="A0A150P6R7"/>
<protein>
    <submittedName>
        <fullName evidence="2">Peptidase</fullName>
    </submittedName>
</protein>
<feature type="domain" description="Peptidase S1" evidence="1">
    <location>
        <begin position="35"/>
        <end position="311"/>
    </location>
</feature>
<evidence type="ECO:0000313" key="2">
    <source>
        <dbReference type="EMBL" id="KYF51399.1"/>
    </source>
</evidence>
<dbReference type="InterPro" id="IPR001254">
    <property type="entry name" value="Trypsin_dom"/>
</dbReference>
<dbReference type="InterPro" id="IPR018114">
    <property type="entry name" value="TRYPSIN_HIS"/>
</dbReference>